<dbReference type="PANTHER" id="PTHR22601">
    <property type="entry name" value="ISP4 LIKE PROTEIN"/>
    <property type="match status" value="1"/>
</dbReference>
<organism evidence="11 12">
    <name type="scientific">Coemansia brasiliensis</name>
    <dbReference type="NCBI Taxonomy" id="2650707"/>
    <lineage>
        <taxon>Eukaryota</taxon>
        <taxon>Fungi</taxon>
        <taxon>Fungi incertae sedis</taxon>
        <taxon>Zoopagomycota</taxon>
        <taxon>Kickxellomycotina</taxon>
        <taxon>Kickxellomycetes</taxon>
        <taxon>Kickxellales</taxon>
        <taxon>Kickxellaceae</taxon>
        <taxon>Coemansia</taxon>
    </lineage>
</organism>
<evidence type="ECO:0000313" key="11">
    <source>
        <dbReference type="EMBL" id="KAJ2850958.1"/>
    </source>
</evidence>
<feature type="transmembrane region" description="Helical" evidence="10">
    <location>
        <begin position="922"/>
        <end position="945"/>
    </location>
</feature>
<evidence type="ECO:0000256" key="6">
    <source>
        <dbReference type="ARBA" id="ARBA00022927"/>
    </source>
</evidence>
<dbReference type="OrthoDB" id="9986677at2759"/>
<dbReference type="GO" id="GO:0015031">
    <property type="term" value="P:protein transport"/>
    <property type="evidence" value="ECO:0007669"/>
    <property type="project" value="UniProtKB-KW"/>
</dbReference>
<dbReference type="AlphaFoldDB" id="A0A9W8IHP4"/>
<feature type="transmembrane region" description="Helical" evidence="10">
    <location>
        <begin position="891"/>
        <end position="910"/>
    </location>
</feature>
<evidence type="ECO:0000313" key="12">
    <source>
        <dbReference type="Proteomes" id="UP001139887"/>
    </source>
</evidence>
<evidence type="ECO:0000256" key="7">
    <source>
        <dbReference type="ARBA" id="ARBA00022989"/>
    </source>
</evidence>
<comment type="similarity">
    <text evidence="2">Belongs to the oligopeptide OPT transporter family.</text>
</comment>
<feature type="compositionally biased region" description="Low complexity" evidence="9">
    <location>
        <begin position="272"/>
        <end position="285"/>
    </location>
</feature>
<reference evidence="11" key="1">
    <citation type="submission" date="2022-07" db="EMBL/GenBank/DDBJ databases">
        <title>Phylogenomic reconstructions and comparative analyses of Kickxellomycotina fungi.</title>
        <authorList>
            <person name="Reynolds N.K."/>
            <person name="Stajich J.E."/>
            <person name="Barry K."/>
            <person name="Grigoriev I.V."/>
            <person name="Crous P."/>
            <person name="Smith M.E."/>
        </authorList>
    </citation>
    <scope>NUCLEOTIDE SEQUENCE</scope>
    <source>
        <strain evidence="11">NRRL 1566</strain>
    </source>
</reference>
<feature type="transmembrane region" description="Helical" evidence="10">
    <location>
        <begin position="325"/>
        <end position="346"/>
    </location>
</feature>
<keyword evidence="7 10" id="KW-1133">Transmembrane helix</keyword>
<evidence type="ECO:0000256" key="9">
    <source>
        <dbReference type="SAM" id="MobiDB-lite"/>
    </source>
</evidence>
<keyword evidence="4 10" id="KW-0812">Transmembrane</keyword>
<proteinExistence type="inferred from homology"/>
<feature type="transmembrane region" description="Helical" evidence="10">
    <location>
        <begin position="824"/>
        <end position="845"/>
    </location>
</feature>
<comment type="subcellular location">
    <subcellularLocation>
        <location evidence="1">Membrane</location>
        <topology evidence="1">Multi-pass membrane protein</topology>
    </subcellularLocation>
</comment>
<feature type="compositionally biased region" description="Polar residues" evidence="9">
    <location>
        <begin position="534"/>
        <end position="546"/>
    </location>
</feature>
<comment type="caution">
    <text evidence="11">The sequence shown here is derived from an EMBL/GenBank/DDBJ whole genome shotgun (WGS) entry which is preliminary data.</text>
</comment>
<dbReference type="InterPro" id="IPR004813">
    <property type="entry name" value="OPT"/>
</dbReference>
<evidence type="ECO:0000256" key="10">
    <source>
        <dbReference type="SAM" id="Phobius"/>
    </source>
</evidence>
<keyword evidence="12" id="KW-1185">Reference proteome</keyword>
<feature type="region of interest" description="Disordered" evidence="9">
    <location>
        <begin position="272"/>
        <end position="292"/>
    </location>
</feature>
<evidence type="ECO:0000256" key="2">
    <source>
        <dbReference type="ARBA" id="ARBA00008807"/>
    </source>
</evidence>
<accession>A0A9W8IHP4</accession>
<dbReference type="GO" id="GO:0035673">
    <property type="term" value="F:oligopeptide transmembrane transporter activity"/>
    <property type="evidence" value="ECO:0007669"/>
    <property type="project" value="InterPro"/>
</dbReference>
<keyword evidence="8 10" id="KW-0472">Membrane</keyword>
<feature type="transmembrane region" description="Helical" evidence="10">
    <location>
        <begin position="361"/>
        <end position="379"/>
    </location>
</feature>
<evidence type="ECO:0000256" key="5">
    <source>
        <dbReference type="ARBA" id="ARBA00022856"/>
    </source>
</evidence>
<dbReference type="EMBL" id="JANBUW010000020">
    <property type="protein sequence ID" value="KAJ2850958.1"/>
    <property type="molecule type" value="Genomic_DNA"/>
</dbReference>
<evidence type="ECO:0000256" key="4">
    <source>
        <dbReference type="ARBA" id="ARBA00022692"/>
    </source>
</evidence>
<dbReference type="InterPro" id="IPR004648">
    <property type="entry name" value="Oligpept_transpt"/>
</dbReference>
<keyword evidence="5" id="KW-0571">Peptide transport</keyword>
<dbReference type="Pfam" id="PF03169">
    <property type="entry name" value="OPT"/>
    <property type="match status" value="1"/>
</dbReference>
<dbReference type="GO" id="GO:0016020">
    <property type="term" value="C:membrane"/>
    <property type="evidence" value="ECO:0007669"/>
    <property type="project" value="UniProtKB-SubCell"/>
</dbReference>
<dbReference type="Proteomes" id="UP001139887">
    <property type="component" value="Unassembled WGS sequence"/>
</dbReference>
<feature type="transmembrane region" description="Helical" evidence="10">
    <location>
        <begin position="400"/>
        <end position="418"/>
    </location>
</feature>
<keyword evidence="3" id="KW-0813">Transport</keyword>
<gene>
    <name evidence="11" type="primary">OPT7</name>
    <name evidence="11" type="ORF">IWW36_001482</name>
</gene>
<name>A0A9W8IHP4_9FUNG</name>
<feature type="transmembrane region" description="Helical" evidence="10">
    <location>
        <begin position="567"/>
        <end position="589"/>
    </location>
</feature>
<feature type="region of interest" description="Disordered" evidence="9">
    <location>
        <begin position="534"/>
        <end position="555"/>
    </location>
</feature>
<feature type="transmembrane region" description="Helical" evidence="10">
    <location>
        <begin position="601"/>
        <end position="628"/>
    </location>
</feature>
<evidence type="ECO:0000256" key="3">
    <source>
        <dbReference type="ARBA" id="ARBA00022448"/>
    </source>
</evidence>
<sequence length="971" mass="108407">MANSETGTSSSASVSDYLQFASPKIDMQQGYLGGTFYKIDSGTWQASIDEQQESQQDADNLIDSDSSLDSFSPSIKAWVCALVFTAIEATVSPLFLFRAYSMPITPLLIPVFVYPLCRWSKLTGDSTNASSTSIADLNNDPSPTAVDMNELVFKNRCNSTTGIWTMLSLRFMRWRQNWRIEGFSREEMVWITSMVAAGGSFAPAYQWIATIDIDYGQPLGRWQQFMVVLSTQLFGWSLGHMLRHIFVGRRSGIVWPDTLPLSALIQSLYSSQSSSPTPSTAANSQFSDESDSGEAEAHKPVLKYQDDEELSQSEFGTASTSKKHLAIITGITFVYQVVISYIAPIFKSLCLLCLWAPRNKLVSLLGSGWNGAGMLSLTFDWEALGTLQPLITPLWAQIQYYAGAFLMMYVLTPLGWHLNWWKTQSQPIVSTNVFDDLGNKYNVSLVHRLRNPEAQVEQYDRYVPGMLMYKTYSPVRLTVNGALGYICSVAAITAVTVHLALWHPQWLRQATSDMGHALLRLWDPRLLFRARRNPASNQADSDPQNQSEDDLEPANNLQTRKRVTWNIVYLVGRIGRVLIFTLTIGIAILSPQLGISALPGWQALIAVCWSTLMCLPIGFVEAVTGFTLPMDLLPHMLGGLMQGPGMPIETSYFHLWATVPIRVALGWPGVRSFQLAYHCCSLNRSSSPHRLLPWLKRGLFIGILWGACINHMSYTIFSKSMDEHQAVPIETPYFEPTNTLEPAIDFASSDPADILEEYYDNQSSIEIEEEEEEEDIIDIGSPMLGWHEPGEFGRLPAALSSELVVWGIVGPQSLFSVDSPYRMLFVYGALTGLLLPPFFYLLHFVSLQVSQKLFEDYCSTWPSRIARNLTAATKAIQVPLVLTGMVAVPTIPANFVISGFAAAVLGQWWFSYRGKSLVDRSLYSVVLYTGTRVSIVCMFVIGQILTARQMSLTFVSWWGNQVDNVEHCADI</sequence>
<evidence type="ECO:0000256" key="1">
    <source>
        <dbReference type="ARBA" id="ARBA00004141"/>
    </source>
</evidence>
<keyword evidence="6" id="KW-0653">Protein transport</keyword>
<protein>
    <submittedName>
        <fullName evidence="11">OPT super</fullName>
    </submittedName>
</protein>
<evidence type="ECO:0000256" key="8">
    <source>
        <dbReference type="ARBA" id="ARBA00023136"/>
    </source>
</evidence>